<dbReference type="Gene3D" id="2.40.30.10">
    <property type="entry name" value="Translation factors"/>
    <property type="match status" value="1"/>
</dbReference>
<accession>A0A974W3V0</accession>
<dbReference type="Proteomes" id="UP000662986">
    <property type="component" value="Chromosome"/>
</dbReference>
<gene>
    <name evidence="6" type="ORF">JWS13_18980</name>
</gene>
<evidence type="ECO:0000256" key="3">
    <source>
        <dbReference type="ARBA" id="ARBA00023014"/>
    </source>
</evidence>
<keyword evidence="2" id="KW-0001">2Fe-2S</keyword>
<protein>
    <submittedName>
        <fullName evidence="6">2Fe-2S iron-sulfur cluster binding domain-containing protein</fullName>
    </submittedName>
</protein>
<dbReference type="InterPro" id="IPR001041">
    <property type="entry name" value="2Fe-2S_ferredoxin-type"/>
</dbReference>
<dbReference type="PRINTS" id="PR00410">
    <property type="entry name" value="PHEHYDRXLASE"/>
</dbReference>
<dbReference type="InterPro" id="IPR017938">
    <property type="entry name" value="Riboflavin_synthase-like_b-brl"/>
</dbReference>
<evidence type="ECO:0000313" key="7">
    <source>
        <dbReference type="Proteomes" id="UP000662986"/>
    </source>
</evidence>
<evidence type="ECO:0000256" key="1">
    <source>
        <dbReference type="ARBA" id="ARBA00001974"/>
    </source>
</evidence>
<dbReference type="CDD" id="cd00207">
    <property type="entry name" value="fer2"/>
    <property type="match status" value="1"/>
</dbReference>
<evidence type="ECO:0000256" key="2">
    <source>
        <dbReference type="ARBA" id="ARBA00022714"/>
    </source>
</evidence>
<dbReference type="SUPFAM" id="SSF54292">
    <property type="entry name" value="2Fe-2S ferredoxin-like"/>
    <property type="match status" value="1"/>
</dbReference>
<dbReference type="RefSeq" id="WP_206006987.1">
    <property type="nucleotide sequence ID" value="NZ_CP070619.1"/>
</dbReference>
<keyword evidence="2" id="KW-0408">Iron</keyword>
<feature type="domain" description="2Fe-2S ferredoxin-type" evidence="4">
    <location>
        <begin position="3"/>
        <end position="93"/>
    </location>
</feature>
<dbReference type="PROSITE" id="PS51085">
    <property type="entry name" value="2FE2S_FER_2"/>
    <property type="match status" value="1"/>
</dbReference>
<keyword evidence="2" id="KW-0479">Metal-binding</keyword>
<dbReference type="InterPro" id="IPR001433">
    <property type="entry name" value="OxRdtase_FAD/NAD-bd"/>
</dbReference>
<dbReference type="InterPro" id="IPR008333">
    <property type="entry name" value="Cbr1-like_FAD-bd_dom"/>
</dbReference>
<dbReference type="PROSITE" id="PS00197">
    <property type="entry name" value="2FE2S_FER_1"/>
    <property type="match status" value="1"/>
</dbReference>
<dbReference type="SUPFAM" id="SSF52343">
    <property type="entry name" value="Ferredoxin reductase-like, C-terminal NADP-linked domain"/>
    <property type="match status" value="1"/>
</dbReference>
<reference evidence="6 7" key="1">
    <citation type="journal article" date="2021" name="Microbiol. Resour. Announc.">
        <title>Complete Genome Sequences of Two Rhodococcus sp. Strains with Large and Linear Chromosomes, Isolated from Apple Rhizosphere.</title>
        <authorList>
            <person name="Benning S."/>
            <person name="Brugnone N."/>
            <person name="Siani R."/>
            <person name="Kublik S."/>
            <person name="Schloter M."/>
            <person name="Rad V."/>
        </authorList>
    </citation>
    <scope>NUCLEOTIDE SEQUENCE [LARGE SCALE GENOMIC DNA]</scope>
    <source>
        <strain evidence="6 7">R79</strain>
    </source>
</reference>
<dbReference type="PANTHER" id="PTHR47354:SF5">
    <property type="entry name" value="PROTEIN RFBI"/>
    <property type="match status" value="1"/>
</dbReference>
<dbReference type="SUPFAM" id="SSF63380">
    <property type="entry name" value="Riboflavin synthase domain-like"/>
    <property type="match status" value="1"/>
</dbReference>
<evidence type="ECO:0000259" key="5">
    <source>
        <dbReference type="PROSITE" id="PS51384"/>
    </source>
</evidence>
<feature type="domain" description="FAD-binding FR-type" evidence="5">
    <location>
        <begin position="102"/>
        <end position="202"/>
    </location>
</feature>
<dbReference type="InterPro" id="IPR017927">
    <property type="entry name" value="FAD-bd_FR_type"/>
</dbReference>
<proteinExistence type="predicted"/>
<dbReference type="InterPro" id="IPR006058">
    <property type="entry name" value="2Fe2S_fd_BS"/>
</dbReference>
<dbReference type="PANTHER" id="PTHR47354">
    <property type="entry name" value="NADH OXIDOREDUCTASE HCR"/>
    <property type="match status" value="1"/>
</dbReference>
<dbReference type="PROSITE" id="PS51384">
    <property type="entry name" value="FAD_FR"/>
    <property type="match status" value="1"/>
</dbReference>
<keyword evidence="7" id="KW-1185">Reference proteome</keyword>
<dbReference type="Pfam" id="PF00970">
    <property type="entry name" value="FAD_binding_6"/>
    <property type="match status" value="1"/>
</dbReference>
<keyword evidence="3" id="KW-0411">Iron-sulfur</keyword>
<comment type="cofactor">
    <cofactor evidence="1">
        <name>FAD</name>
        <dbReference type="ChEBI" id="CHEBI:57692"/>
    </cofactor>
</comment>
<evidence type="ECO:0000313" key="6">
    <source>
        <dbReference type="EMBL" id="QSE90556.1"/>
    </source>
</evidence>
<organism evidence="6 7">
    <name type="scientific">Rhodococcus pseudokoreensis</name>
    <dbReference type="NCBI Taxonomy" id="2811421"/>
    <lineage>
        <taxon>Bacteria</taxon>
        <taxon>Bacillati</taxon>
        <taxon>Actinomycetota</taxon>
        <taxon>Actinomycetes</taxon>
        <taxon>Mycobacteriales</taxon>
        <taxon>Nocardiaceae</taxon>
        <taxon>Rhodococcus</taxon>
    </lineage>
</organism>
<dbReference type="Pfam" id="PF00175">
    <property type="entry name" value="NAD_binding_1"/>
    <property type="match status" value="1"/>
</dbReference>
<dbReference type="InterPro" id="IPR039261">
    <property type="entry name" value="FNR_nucleotide-bd"/>
</dbReference>
<dbReference type="Gene3D" id="3.40.50.80">
    <property type="entry name" value="Nucleotide-binding domain of ferredoxin-NADP reductase (FNR) module"/>
    <property type="match status" value="1"/>
</dbReference>
<sequence>MDRTVTVSGHDDAFPVAAGNSVLEAALRANHWLPHACSQGTCGTCKIRVLCGEVDHGAADETILTADDRASGLALACQAKPRGDLTIAPVNDADSGRPMHPLRDYRGTVRELSDIARQTRRLVVELDQPMEFDAGQYTELIVPGSGVARQYSMANPPSEQRLLEFHIRQTEGGLATSGWIFDTLAVEDRIELRGPLGQFGIVEPQPEPAILIGGGTGLAPLKSIVRHALDTDLLPSIHLYHGGRREADLYDVEHFRALEAADSRFHYHPVLSEEGWSGATGMVTDAVLNDFASCRGHSAYLCGPPAMVAAAVKALKRRRMSPRLIFKEEFTASTPRAQAAAV</sequence>
<dbReference type="InterPro" id="IPR012675">
    <property type="entry name" value="Beta-grasp_dom_sf"/>
</dbReference>
<dbReference type="InterPro" id="IPR050415">
    <property type="entry name" value="MRET"/>
</dbReference>
<evidence type="ECO:0000259" key="4">
    <source>
        <dbReference type="PROSITE" id="PS51085"/>
    </source>
</evidence>
<dbReference type="Gene3D" id="3.10.20.30">
    <property type="match status" value="1"/>
</dbReference>
<dbReference type="Pfam" id="PF00111">
    <property type="entry name" value="Fer2"/>
    <property type="match status" value="1"/>
</dbReference>
<dbReference type="InterPro" id="IPR036010">
    <property type="entry name" value="2Fe-2S_ferredoxin-like_sf"/>
</dbReference>
<dbReference type="CDD" id="cd06187">
    <property type="entry name" value="O2ase_reductase_like"/>
    <property type="match status" value="1"/>
</dbReference>
<name>A0A974W3V0_9NOCA</name>
<reference evidence="6 7" key="2">
    <citation type="journal article" date="2022" name="Arch. Microbiol.">
        <title>Rhodococcus pseudokoreensis sp. nov. isolated from the rhizosphere of young M26 apple rootstocks.</title>
        <authorList>
            <person name="Kampfer P."/>
            <person name="Glaeser S.P."/>
            <person name="Blom J."/>
            <person name="Wolf J."/>
            <person name="Benning S."/>
            <person name="Schloter M."/>
            <person name="Neumann-Schaal M."/>
        </authorList>
    </citation>
    <scope>NUCLEOTIDE SEQUENCE [LARGE SCALE GENOMIC DNA]</scope>
    <source>
        <strain evidence="6 7">R79</strain>
    </source>
</reference>
<dbReference type="EMBL" id="CP070619">
    <property type="protein sequence ID" value="QSE90556.1"/>
    <property type="molecule type" value="Genomic_DNA"/>
</dbReference>